<keyword evidence="2" id="KW-1185">Reference proteome</keyword>
<dbReference type="PROSITE" id="PS51257">
    <property type="entry name" value="PROKAR_LIPOPROTEIN"/>
    <property type="match status" value="1"/>
</dbReference>
<dbReference type="RefSeq" id="WP_378117359.1">
    <property type="nucleotide sequence ID" value="NZ_JBHRTF010000003.1"/>
</dbReference>
<comment type="caution">
    <text evidence="1">The sequence shown here is derived from an EMBL/GenBank/DDBJ whole genome shotgun (WGS) entry which is preliminary data.</text>
</comment>
<gene>
    <name evidence="1" type="ORF">ACFODX_06705</name>
</gene>
<name>A0ABV7FCB6_9GAMM</name>
<reference evidence="2" key="1">
    <citation type="journal article" date="2019" name="Int. J. Syst. Evol. Microbiol.">
        <title>The Global Catalogue of Microorganisms (GCM) 10K type strain sequencing project: providing services to taxonomists for standard genome sequencing and annotation.</title>
        <authorList>
            <consortium name="The Broad Institute Genomics Platform"/>
            <consortium name="The Broad Institute Genome Sequencing Center for Infectious Disease"/>
            <person name="Wu L."/>
            <person name="Ma J."/>
        </authorList>
    </citation>
    <scope>NUCLEOTIDE SEQUENCE [LARGE SCALE GENOMIC DNA]</scope>
    <source>
        <strain evidence="2">KCTC 52237</strain>
    </source>
</reference>
<protein>
    <recommendedName>
        <fullName evidence="3">Lipoprotein</fullName>
    </recommendedName>
</protein>
<dbReference type="Proteomes" id="UP001595555">
    <property type="component" value="Unassembled WGS sequence"/>
</dbReference>
<evidence type="ECO:0000313" key="1">
    <source>
        <dbReference type="EMBL" id="MFC3115241.1"/>
    </source>
</evidence>
<proteinExistence type="predicted"/>
<organism evidence="1 2">
    <name type="scientific">Cellvibrio fontiphilus</name>
    <dbReference type="NCBI Taxonomy" id="1815559"/>
    <lineage>
        <taxon>Bacteria</taxon>
        <taxon>Pseudomonadati</taxon>
        <taxon>Pseudomonadota</taxon>
        <taxon>Gammaproteobacteria</taxon>
        <taxon>Cellvibrionales</taxon>
        <taxon>Cellvibrionaceae</taxon>
        <taxon>Cellvibrio</taxon>
    </lineage>
</organism>
<sequence length="195" mass="21511">MRISRVIAVLLISLSLSACVSSLLIGNQLQSKLMWSFLKPLVGFDPNEVNFFEAPIIKDRMTAILGDKYEPTMKLLRTAQEIQQEGALFYVASRYAPAQVQAVTDKAGLVWNSQTNQMAVMLIKDGKPEIFSEQIEGAKEAITPVFPTELQNAYNKAQEAQQLLQEPGKAMGEALDKKVDEAVNENLNKALPAAN</sequence>
<dbReference type="EMBL" id="JBHRTF010000003">
    <property type="protein sequence ID" value="MFC3115241.1"/>
    <property type="molecule type" value="Genomic_DNA"/>
</dbReference>
<evidence type="ECO:0008006" key="3">
    <source>
        <dbReference type="Google" id="ProtNLM"/>
    </source>
</evidence>
<accession>A0ABV7FCB6</accession>
<evidence type="ECO:0000313" key="2">
    <source>
        <dbReference type="Proteomes" id="UP001595555"/>
    </source>
</evidence>